<keyword evidence="4" id="KW-1185">Reference proteome</keyword>
<dbReference type="EMBL" id="FO082270">
    <property type="protein sequence ID" value="CCO66701.1"/>
    <property type="molecule type" value="Genomic_DNA"/>
</dbReference>
<evidence type="ECO:0000256" key="1">
    <source>
        <dbReference type="SAM" id="Coils"/>
    </source>
</evidence>
<dbReference type="RefSeq" id="XP_007511141.1">
    <property type="nucleotide sequence ID" value="XM_007511079.1"/>
</dbReference>
<feature type="compositionally biased region" description="Acidic residues" evidence="2">
    <location>
        <begin position="332"/>
        <end position="351"/>
    </location>
</feature>
<feature type="region of interest" description="Disordered" evidence="2">
    <location>
        <begin position="41"/>
        <end position="63"/>
    </location>
</feature>
<dbReference type="KEGG" id="bpg:Bathy09g03840"/>
<accession>K8FEZ6</accession>
<feature type="coiled-coil region" evidence="1">
    <location>
        <begin position="141"/>
        <end position="201"/>
    </location>
</feature>
<reference evidence="3 4" key="1">
    <citation type="submission" date="2011-10" db="EMBL/GenBank/DDBJ databases">
        <authorList>
            <person name="Genoscope - CEA"/>
        </authorList>
    </citation>
    <scope>NUCLEOTIDE SEQUENCE [LARGE SCALE GENOMIC DNA]</scope>
    <source>
        <strain evidence="3 4">RCC 1105</strain>
    </source>
</reference>
<proteinExistence type="predicted"/>
<evidence type="ECO:0000313" key="4">
    <source>
        <dbReference type="Proteomes" id="UP000198341"/>
    </source>
</evidence>
<feature type="region of interest" description="Disordered" evidence="2">
    <location>
        <begin position="446"/>
        <end position="512"/>
    </location>
</feature>
<dbReference type="Proteomes" id="UP000198341">
    <property type="component" value="Chromosome 9"/>
</dbReference>
<keyword evidence="1" id="KW-0175">Coiled coil</keyword>
<feature type="region of interest" description="Disordered" evidence="2">
    <location>
        <begin position="1"/>
        <end position="20"/>
    </location>
</feature>
<sequence>MTTRKEEKRREHKKSNNKNVTLWERKNNALRFIEDEDRTTKTLSDWGRSSSVSSVGGTSVQNTNNENEDALEVLANSVNVIFSDTNSKSKSTTNENASYVTKTEFDFAMQAAQNALKAKTRANHMLTLQAKAAMQNAVTALKITEKECQTLRTQLMDLRRDPDLATELMIEDALRRDREQLRVAKERVKKLSNAYRMLQSEIGKERYEAAAFVSGARRGEEEEGGYEGERRRREEGGGTTSSDGNKRNNRNTTLVSILPVAMEYPIKLDRAHETRTIVLAQLCMQGYALDDCERAMEELQSTDLYECLDWLEEREALRAVYNEETLMLKRDEEEEKFEEEEAEEEEEESEEDRAARRRRQLAASRLIDDETTEDNDDDDDDERSSFELGDEFDYAKYDSSNLRLTSEELYAARARAVRVLCACATDPPSRQELDEKEERRMMMNIEDNPLDLGKKEEEEEVSFESTDLDEDDSDYDEEDDDDNSEDLSAKRRAKEAKMNTRANQMLNSPIRKDKHDLAKSGKNLSSLTSEIVMKKDPEVLRKEYYIRRDKMAFSFRAIVALTKLAESASSSFFILHNGGLRAATECLRKYGETSSSCARASFALIRQFASGGGGGEENGADDFFSSVTAKHFVQTERFRILPLLVLRAVEARMEDFDVVSDGLKCLWTLIALGGDRTRKQLLKSNIAFTIRDALAVSKDDDEQYRGRRFKRVIGCGLAMCLDCTDAQELFTRLSIPGLIRAKLIEFPSIKFSGEFADLREFLASAKKKPTQ</sequence>
<feature type="region of interest" description="Disordered" evidence="2">
    <location>
        <begin position="331"/>
        <end position="387"/>
    </location>
</feature>
<organism evidence="3 4">
    <name type="scientific">Bathycoccus prasinos</name>
    <dbReference type="NCBI Taxonomy" id="41875"/>
    <lineage>
        <taxon>Eukaryota</taxon>
        <taxon>Viridiplantae</taxon>
        <taxon>Chlorophyta</taxon>
        <taxon>Mamiellophyceae</taxon>
        <taxon>Mamiellales</taxon>
        <taxon>Bathycoccaceae</taxon>
        <taxon>Bathycoccus</taxon>
    </lineage>
</organism>
<feature type="compositionally biased region" description="Low complexity" evidence="2">
    <location>
        <begin position="47"/>
        <end position="60"/>
    </location>
</feature>
<evidence type="ECO:0000256" key="2">
    <source>
        <dbReference type="SAM" id="MobiDB-lite"/>
    </source>
</evidence>
<feature type="compositionally biased region" description="Basic and acidic residues" evidence="2">
    <location>
        <begin position="227"/>
        <end position="236"/>
    </location>
</feature>
<gene>
    <name evidence="3" type="ORF">Bathy09g03840</name>
</gene>
<dbReference type="AlphaFoldDB" id="K8FEZ6"/>
<feature type="compositionally biased region" description="Acidic residues" evidence="2">
    <location>
        <begin position="369"/>
        <end position="387"/>
    </location>
</feature>
<feature type="compositionally biased region" description="Acidic residues" evidence="2">
    <location>
        <begin position="457"/>
        <end position="485"/>
    </location>
</feature>
<protein>
    <submittedName>
        <fullName evidence="3">Uncharacterized protein</fullName>
    </submittedName>
</protein>
<feature type="region of interest" description="Disordered" evidence="2">
    <location>
        <begin position="218"/>
        <end position="251"/>
    </location>
</feature>
<evidence type="ECO:0000313" key="3">
    <source>
        <dbReference type="EMBL" id="CCO66701.1"/>
    </source>
</evidence>
<dbReference type="eggNOG" id="ENOG502S6VC">
    <property type="taxonomic scope" value="Eukaryota"/>
</dbReference>
<dbReference type="OrthoDB" id="497687at2759"/>
<name>K8FEZ6_9CHLO</name>
<dbReference type="GeneID" id="19013891"/>